<feature type="region of interest" description="Disordered" evidence="1">
    <location>
        <begin position="179"/>
        <end position="200"/>
    </location>
</feature>
<feature type="region of interest" description="Disordered" evidence="1">
    <location>
        <begin position="674"/>
        <end position="728"/>
    </location>
</feature>
<dbReference type="AlphaFoldDB" id="A0A9P6GW47"/>
<feature type="compositionally biased region" description="Low complexity" evidence="1">
    <location>
        <begin position="475"/>
        <end position="500"/>
    </location>
</feature>
<name>A0A9P6GW47_9MICR</name>
<reference evidence="2 3" key="1">
    <citation type="journal article" date="2020" name="Genome Biol. Evol.">
        <title>Comparative genomics of strictly vertically transmitted, feminizing microsporidia endosymbionts of amphipod crustaceans.</title>
        <authorList>
            <person name="Cormier A."/>
            <person name="Chebbi M.A."/>
            <person name="Giraud I."/>
            <person name="Wattier R."/>
            <person name="Teixeira M."/>
            <person name="Gilbert C."/>
            <person name="Rigaud T."/>
            <person name="Cordaux R."/>
        </authorList>
    </citation>
    <scope>NUCLEOTIDE SEQUENCE [LARGE SCALE GENOMIC DNA]</scope>
    <source>
        <strain evidence="2 3">Ou3-Ou53</strain>
    </source>
</reference>
<evidence type="ECO:0000313" key="3">
    <source>
        <dbReference type="Proteomes" id="UP000740883"/>
    </source>
</evidence>
<evidence type="ECO:0000313" key="2">
    <source>
        <dbReference type="EMBL" id="KAF9760861.1"/>
    </source>
</evidence>
<keyword evidence="3" id="KW-1185">Reference proteome</keyword>
<feature type="region of interest" description="Disordered" evidence="1">
    <location>
        <begin position="475"/>
        <end position="502"/>
    </location>
</feature>
<accession>A0A9P6GW47</accession>
<protein>
    <submittedName>
        <fullName evidence="2">Uncharacterized protein</fullName>
    </submittedName>
</protein>
<feature type="compositionally biased region" description="Basic and acidic residues" evidence="1">
    <location>
        <begin position="698"/>
        <end position="717"/>
    </location>
</feature>
<dbReference type="Proteomes" id="UP000740883">
    <property type="component" value="Unassembled WGS sequence"/>
</dbReference>
<proteinExistence type="predicted"/>
<feature type="compositionally biased region" description="Basic and acidic residues" evidence="1">
    <location>
        <begin position="179"/>
        <end position="190"/>
    </location>
</feature>
<organism evidence="2 3">
    <name type="scientific">Nosema granulosis</name>
    <dbReference type="NCBI Taxonomy" id="83296"/>
    <lineage>
        <taxon>Eukaryota</taxon>
        <taxon>Fungi</taxon>
        <taxon>Fungi incertae sedis</taxon>
        <taxon>Microsporidia</taxon>
        <taxon>Nosematidae</taxon>
        <taxon>Nosema</taxon>
    </lineage>
</organism>
<feature type="compositionally biased region" description="Low complexity" evidence="1">
    <location>
        <begin position="680"/>
        <end position="696"/>
    </location>
</feature>
<evidence type="ECO:0000256" key="1">
    <source>
        <dbReference type="SAM" id="MobiDB-lite"/>
    </source>
</evidence>
<gene>
    <name evidence="2" type="ORF">NGRA_2977</name>
</gene>
<sequence length="833" mass="92444">MSKKDDTRCNCEKIFQQQDLNCCCDKKVRGCVCENKDYKCCLKSAPGRCCENDSEVQCSDKECVCTKEEESRVSCSIRRECDDLERCCCEKNGRQKCCCSSTQEASCCCIVSGQDECCCVHEKDREKESEIERSISHVIERTQVADETQVSAHAAKQVEENLSYYSSSAYAKTSDNNVSKKSDILKDNNQSKDGSTSLSISSCESSYMDYSEPTGAIPSDLESSSILTSTCIASTKHQSEFKKVDEELINELKGLKKNSLAQESYDVYIVNDQGRVNSFELKHFINEEKDKAHQSNQKEVLLNKQVHGICIKNKQSEMSSNYQGKMKSILEKIKQRNNNTALKPNEPTILEITEFSQSNKAEDVVKSVLGKDVSSCRCNGRNSILCECSISKVEIIEASPINFTDLKTFSCGADVLQSEIEKSSTSGCMSNSTKSIIAEANESDIYDQQTDSWVENGDANKMYYSINSSSEGVLGSSEGVLGSSEDLGSSEGVLGSSEELPVPEEKVQSSTQAMDSPFDQDMKNKIEDLLVTNGNQNAPSVETININIGGNAVVDQGLAVTQLKMSINGDAMDEPTETENDRERQLVKNFIMNLESNSNKDSRTVNGFETQKNISLSGRSISSSILESSRIELERLKKVEPKQETTKIEEKIGLFGAKIGNVIKSMFEKKEASSSEETFSNSTHSITSASSTVNSSDLRMEEEAYSKNRVSERKSENVPKCNDSTSKSELLNIKQTEKSPVNRTFLSYEESKKSSDTITRSTSAVSCLAKTRKTGNTIEIALHLTNNQNEEDSSTITFIEQNNTELSSCLMKNKRNNKVGKLIEYFEELEKKK</sequence>
<comment type="caution">
    <text evidence="2">The sequence shown here is derived from an EMBL/GenBank/DDBJ whole genome shotgun (WGS) entry which is preliminary data.</text>
</comment>
<dbReference type="EMBL" id="SBJO01000489">
    <property type="protein sequence ID" value="KAF9760861.1"/>
    <property type="molecule type" value="Genomic_DNA"/>
</dbReference>
<dbReference type="OrthoDB" id="2194238at2759"/>